<proteinExistence type="predicted"/>
<dbReference type="EMBL" id="CABWIB010000001">
    <property type="protein sequence ID" value="VWL85096.1"/>
    <property type="molecule type" value="Genomic_DNA"/>
</dbReference>
<evidence type="ECO:0000313" key="2">
    <source>
        <dbReference type="Proteomes" id="UP000419017"/>
    </source>
</evidence>
<dbReference type="SUPFAM" id="SSF82185">
    <property type="entry name" value="Histone H3 K4-specific methyltransferase SET7/9 N-terminal domain"/>
    <property type="match status" value="1"/>
</dbReference>
<gene>
    <name evidence="1" type="ORF">OMES3154_00378</name>
</gene>
<protein>
    <recommendedName>
        <fullName evidence="3">MORN repeat-containing protein</fullName>
    </recommendedName>
</protein>
<reference evidence="1 2" key="1">
    <citation type="submission" date="2019-10" db="EMBL/GenBank/DDBJ databases">
        <authorList>
            <person name="Blom J."/>
        </authorList>
    </citation>
    <scope>NUCLEOTIDE SEQUENCE [LARGE SCALE GENOMIC DNA]</scope>
    <source>
        <strain evidence="1 2">ES3154-GLU</strain>
    </source>
</reference>
<sequence>MKRFLKVFIGLALISNLGFAEVKLMKYENGSKEEVNYVKGKREGKYIEYYANGDVEKDTYEE</sequence>
<evidence type="ECO:0008006" key="3">
    <source>
        <dbReference type="Google" id="ProtNLM"/>
    </source>
</evidence>
<keyword evidence="2" id="KW-1185">Reference proteome</keyword>
<dbReference type="AlphaFoldDB" id="A0A6I8M6L7"/>
<accession>A0A6I8M6L7</accession>
<evidence type="ECO:0000313" key="1">
    <source>
        <dbReference type="EMBL" id="VWL85096.1"/>
    </source>
</evidence>
<dbReference type="Proteomes" id="UP000419017">
    <property type="component" value="Unassembled WGS sequence"/>
</dbReference>
<dbReference type="Gene3D" id="2.20.110.10">
    <property type="entry name" value="Histone H3 K4-specific methyltransferase SET7/9 N-terminal domain"/>
    <property type="match status" value="1"/>
</dbReference>
<dbReference type="RefSeq" id="WP_156683119.1">
    <property type="nucleotide sequence ID" value="NZ_CABWIB010000001.1"/>
</dbReference>
<organism evidence="1 2">
    <name type="scientific">Oceanivirga miroungae</name>
    <dbReference type="NCBI Taxonomy" id="1130046"/>
    <lineage>
        <taxon>Bacteria</taxon>
        <taxon>Fusobacteriati</taxon>
        <taxon>Fusobacteriota</taxon>
        <taxon>Fusobacteriia</taxon>
        <taxon>Fusobacteriales</taxon>
        <taxon>Leptotrichiaceae</taxon>
        <taxon>Oceanivirga</taxon>
    </lineage>
</organism>
<name>A0A6I8M6L7_9FUSO</name>